<protein>
    <submittedName>
        <fullName evidence="4">Uncharacterized protein</fullName>
    </submittedName>
</protein>
<reference evidence="4" key="1">
    <citation type="submission" date="2022-11" db="UniProtKB">
        <authorList>
            <consortium name="WormBaseParasite"/>
        </authorList>
    </citation>
    <scope>IDENTIFICATION</scope>
</reference>
<feature type="chain" id="PRO_5037640502" evidence="2">
    <location>
        <begin position="21"/>
        <end position="394"/>
    </location>
</feature>
<proteinExistence type="predicted"/>
<name>A0A915PBB9_9BILA</name>
<dbReference type="WBParaSite" id="scf7180000423816.g11688">
    <property type="protein sequence ID" value="scf7180000423816.g11688"/>
    <property type="gene ID" value="scf7180000423816.g11688"/>
</dbReference>
<evidence type="ECO:0000313" key="4">
    <source>
        <dbReference type="WBParaSite" id="scf7180000423816.g11688"/>
    </source>
</evidence>
<dbReference type="AlphaFoldDB" id="A0A915PBB9"/>
<keyword evidence="3" id="KW-1185">Reference proteome</keyword>
<dbReference type="Proteomes" id="UP000887560">
    <property type="component" value="Unplaced"/>
</dbReference>
<sequence>MKKFLFILLFYFIINQFQMADGMEHGKQLMEGSASELEEGFQEVEQYYEEFESKVDGIQKVPNFSLTEIYFLINILENITLEILEKYSTVRLEKFTDYYCNTAELACKKIKKVISVYNDFLCQGGESENARNHYLTFGLLVFTRKFIRSFFNLHATNKYYDNLVEAFNPGKKVSLLKYMKAYDLFEVKANELILEMKKWNEEDVNPVSLEDIENSNYLPTAMVSKENENIDEENVNVKIYQYYVINDGLNNGDCAYLNKFVMHPTEKNQLNPFYSYFDRLDEYVQLKLEHYFINPFLTEKMNERFRNEMFENYFQLREDRVKYNKYLPQKRVQLTKYIRQYCWELRKSKLQPDQIGGHGHRDGHSGGHHSRNIGSRGGGHNYDLGGHSGYHGNY</sequence>
<feature type="signal peptide" evidence="2">
    <location>
        <begin position="1"/>
        <end position="20"/>
    </location>
</feature>
<feature type="region of interest" description="Disordered" evidence="1">
    <location>
        <begin position="353"/>
        <end position="394"/>
    </location>
</feature>
<accession>A0A915PBB9</accession>
<evidence type="ECO:0000256" key="1">
    <source>
        <dbReference type="SAM" id="MobiDB-lite"/>
    </source>
</evidence>
<organism evidence="3 4">
    <name type="scientific">Meloidogyne floridensis</name>
    <dbReference type="NCBI Taxonomy" id="298350"/>
    <lineage>
        <taxon>Eukaryota</taxon>
        <taxon>Metazoa</taxon>
        <taxon>Ecdysozoa</taxon>
        <taxon>Nematoda</taxon>
        <taxon>Chromadorea</taxon>
        <taxon>Rhabditida</taxon>
        <taxon>Tylenchina</taxon>
        <taxon>Tylenchomorpha</taxon>
        <taxon>Tylenchoidea</taxon>
        <taxon>Meloidogynidae</taxon>
        <taxon>Meloidogyninae</taxon>
        <taxon>Meloidogyne</taxon>
    </lineage>
</organism>
<evidence type="ECO:0000313" key="3">
    <source>
        <dbReference type="Proteomes" id="UP000887560"/>
    </source>
</evidence>
<evidence type="ECO:0000256" key="2">
    <source>
        <dbReference type="SAM" id="SignalP"/>
    </source>
</evidence>
<keyword evidence="2" id="KW-0732">Signal</keyword>